<dbReference type="Proteomes" id="UP001358417">
    <property type="component" value="Unassembled WGS sequence"/>
</dbReference>
<dbReference type="GeneID" id="89969868"/>
<dbReference type="RefSeq" id="XP_064706816.1">
    <property type="nucleotide sequence ID" value="XM_064845271.1"/>
</dbReference>
<evidence type="ECO:0000313" key="2">
    <source>
        <dbReference type="Proteomes" id="UP001358417"/>
    </source>
</evidence>
<accession>A0AAV9NDM9</accession>
<dbReference type="AlphaFoldDB" id="A0AAV9NDM9"/>
<comment type="caution">
    <text evidence="1">The sequence shown here is derived from an EMBL/GenBank/DDBJ whole genome shotgun (WGS) entry which is preliminary data.</text>
</comment>
<organism evidence="1 2">
    <name type="scientific">Exophiala bonariae</name>
    <dbReference type="NCBI Taxonomy" id="1690606"/>
    <lineage>
        <taxon>Eukaryota</taxon>
        <taxon>Fungi</taxon>
        <taxon>Dikarya</taxon>
        <taxon>Ascomycota</taxon>
        <taxon>Pezizomycotina</taxon>
        <taxon>Eurotiomycetes</taxon>
        <taxon>Chaetothyriomycetidae</taxon>
        <taxon>Chaetothyriales</taxon>
        <taxon>Herpotrichiellaceae</taxon>
        <taxon>Exophiala</taxon>
    </lineage>
</organism>
<dbReference type="EMBL" id="JAVRRD010000011">
    <property type="protein sequence ID" value="KAK5053691.1"/>
    <property type="molecule type" value="Genomic_DNA"/>
</dbReference>
<sequence>MPRPITFVVYDQASPRTSKENRRKIASHIGKHYRNRSAPARTLIAPNTKRLKPMVDPTSCSLVPVILGTPEETENSPKPHEIKHTSRVSAMATIQRNMYTIYPSPQQWTQFPYPERHHTSAKVAFDLEVNYVLPRHSNWGPGPNEYVNCLVQMMCRNGELFDAIAASAYGVYACNEHRSSIKPTSAGLTHRARALQGMQRKLISPLETISNETMLAVFYLLENAARFRHLRDFRTHYSGLRRMMELRGRITPRSLEETYVNQAIVILECSEIAWETRVLIERPPPINLTYTAGEFENNLPVRFKSLPVGFQSLAVEGSLSVEVLSLLAEVPPADYIKHDLGASERQLEVVQRARLLLRASKVAVERLVCLGAIAYSLRVIIMKHFFSEPSFWKRLAASGRIVSEDKYSRLHQELKVWVTVIAADLASSTCQELARKAVMRLKDQEEWVNSWEEVSHSMQKFFYSQSFAPTWQKYLECTILE</sequence>
<reference evidence="1 2" key="1">
    <citation type="submission" date="2023-08" db="EMBL/GenBank/DDBJ databases">
        <title>Black Yeasts Isolated from many extreme environments.</title>
        <authorList>
            <person name="Coleine C."/>
            <person name="Stajich J.E."/>
            <person name="Selbmann L."/>
        </authorList>
    </citation>
    <scope>NUCLEOTIDE SEQUENCE [LARGE SCALE GENOMIC DNA]</scope>
    <source>
        <strain evidence="1 2">CCFEE 5792</strain>
    </source>
</reference>
<proteinExistence type="predicted"/>
<keyword evidence="2" id="KW-1185">Reference proteome</keyword>
<evidence type="ECO:0000313" key="1">
    <source>
        <dbReference type="EMBL" id="KAK5053691.1"/>
    </source>
</evidence>
<protein>
    <submittedName>
        <fullName evidence="1">Uncharacterized protein</fullName>
    </submittedName>
</protein>
<gene>
    <name evidence="1" type="ORF">LTR84_001652</name>
</gene>
<name>A0AAV9NDM9_9EURO</name>